<dbReference type="GO" id="GO:0061630">
    <property type="term" value="F:ubiquitin protein ligase activity"/>
    <property type="evidence" value="ECO:0007669"/>
    <property type="project" value="UniProtKB-EC"/>
</dbReference>
<dbReference type="InterPro" id="IPR044611">
    <property type="entry name" value="E3A/B/C-like"/>
</dbReference>
<accession>A0AAJ6YTH5</accession>
<evidence type="ECO:0000313" key="4">
    <source>
        <dbReference type="Proteomes" id="UP000695007"/>
    </source>
</evidence>
<protein>
    <recommendedName>
        <fullName evidence="2">HECT-type E3 ubiquitin transferase</fullName>
        <ecNumber evidence="2">2.3.2.26</ecNumber>
    </recommendedName>
</protein>
<reference evidence="5" key="1">
    <citation type="submission" date="2025-08" db="UniProtKB">
        <authorList>
            <consortium name="RefSeq"/>
        </authorList>
    </citation>
    <scope>IDENTIFICATION</scope>
</reference>
<dbReference type="PANTHER" id="PTHR45700">
    <property type="entry name" value="UBIQUITIN-PROTEIN LIGASE E3C"/>
    <property type="match status" value="1"/>
</dbReference>
<evidence type="ECO:0000256" key="1">
    <source>
        <dbReference type="ARBA" id="ARBA00000885"/>
    </source>
</evidence>
<evidence type="ECO:0000256" key="2">
    <source>
        <dbReference type="ARBA" id="ARBA00012485"/>
    </source>
</evidence>
<evidence type="ECO:0000313" key="5">
    <source>
        <dbReference type="RefSeq" id="XP_011503913.1"/>
    </source>
</evidence>
<gene>
    <name evidence="5" type="primary">LOC105366991</name>
</gene>
<keyword evidence="4" id="KW-1185">Reference proteome</keyword>
<dbReference type="RefSeq" id="XP_011503913.1">
    <property type="nucleotide sequence ID" value="XM_011505611.1"/>
</dbReference>
<comment type="catalytic activity">
    <reaction evidence="1">
        <text>S-ubiquitinyl-[E2 ubiquitin-conjugating enzyme]-L-cysteine + [acceptor protein]-L-lysine = [E2 ubiquitin-conjugating enzyme]-L-cysteine + N(6)-ubiquitinyl-[acceptor protein]-L-lysine.</text>
        <dbReference type="EC" id="2.3.2.26"/>
    </reaction>
</comment>
<name>A0AAJ6YTH5_9HYME</name>
<dbReference type="PANTHER" id="PTHR45700:SF3">
    <property type="entry name" value="UBIQUITIN-PROTEIN LIGASE E3B"/>
    <property type="match status" value="1"/>
</dbReference>
<evidence type="ECO:0000256" key="3">
    <source>
        <dbReference type="ARBA" id="ARBA00022679"/>
    </source>
</evidence>
<keyword evidence="3" id="KW-0808">Transferase</keyword>
<dbReference type="AlphaFoldDB" id="A0AAJ6YTH5"/>
<dbReference type="Proteomes" id="UP000695007">
    <property type="component" value="Unplaced"/>
</dbReference>
<dbReference type="GO" id="GO:0000209">
    <property type="term" value="P:protein polyubiquitination"/>
    <property type="evidence" value="ECO:0007669"/>
    <property type="project" value="InterPro"/>
</dbReference>
<sequence>MEKLCKYLVLSLDSESPIFSYIGVALIRDNYILWIYQLKSILRYCLLELEDLHPEQPTDNKSILLRLHTLVSFTSTQTWSLMRLSEMQKLKVGMNQLCANIMRYLMKNDFYKIMKNLLIKGLCRQIITLQPTALAAITTLTLRPLLFSKISDKLFSVFIINIISVPALVCHLNDMDRSPSISLFKQNNLFVKSIKFLNNELNAKTIFSILKRNYTLYLLANLIELANIEYDRISNDIYYPDFTFVITSLLEFCQQSVIKKKCNTTYWHPIIGWLEQPEEFSFHEVMPKVKKQLSYLWTGKIITHLICEPLEEFVGRDSWLQLNSESTSATNFVYKVFSEVKMKKKKQYYKLDSQNAIKISLIYLVIVSDDPTRFTKV</sequence>
<dbReference type="EC" id="2.3.2.26" evidence="2"/>
<dbReference type="KEGG" id="csol:105366991"/>
<dbReference type="GeneID" id="105366991"/>
<organism evidence="4 5">
    <name type="scientific">Ceratosolen solmsi marchali</name>
    <dbReference type="NCBI Taxonomy" id="326594"/>
    <lineage>
        <taxon>Eukaryota</taxon>
        <taxon>Metazoa</taxon>
        <taxon>Ecdysozoa</taxon>
        <taxon>Arthropoda</taxon>
        <taxon>Hexapoda</taxon>
        <taxon>Insecta</taxon>
        <taxon>Pterygota</taxon>
        <taxon>Neoptera</taxon>
        <taxon>Endopterygota</taxon>
        <taxon>Hymenoptera</taxon>
        <taxon>Apocrita</taxon>
        <taxon>Proctotrupomorpha</taxon>
        <taxon>Chalcidoidea</taxon>
        <taxon>Agaonidae</taxon>
        <taxon>Agaoninae</taxon>
        <taxon>Ceratosolen</taxon>
    </lineage>
</organism>
<dbReference type="GO" id="GO:0006511">
    <property type="term" value="P:ubiquitin-dependent protein catabolic process"/>
    <property type="evidence" value="ECO:0007669"/>
    <property type="project" value="TreeGrafter"/>
</dbReference>
<proteinExistence type="predicted"/>